<evidence type="ECO:0000313" key="4">
    <source>
        <dbReference type="Proteomes" id="UP001597351"/>
    </source>
</evidence>
<dbReference type="EMBL" id="JBHUGD010000003">
    <property type="protein sequence ID" value="MFD1946684.1"/>
    <property type="molecule type" value="Genomic_DNA"/>
</dbReference>
<dbReference type="InterPro" id="IPR008274">
    <property type="entry name" value="AldOxase/xan_DH_MoCoBD1"/>
</dbReference>
<sequence>MTDLPAHVTANPRLGSWVAVADGVVEVRVGKAELGQGIATALAQLAADALGLPLDRVRTVAPHTGLGPDQGLTAGSLSVTQSAPALAHVGGVVRTLAGPTASVDDYVARIAGLDPALDLTDQPAAGPVAAAAVGADVPRTDLPDKVLGRPRYLADQRPPGLLHGRVLRPPSVGATLRSVPDGWKAPGVTLVRDGSFLGLVGEREADVDRGLDQLARDVDWDEHDLLPDDTDLPTWLRSGSHEDVPVLDEPGAPGPGSPDALRASYSRPFLLHASIAPSAGLAVWTDHGTHTGVHVQSHSQGVHGLRDAIATTLGLDREHVTVEHVENAGCYGHNAADDAAFDAVLLARAVPGRPVLLRWTRPDELTWGPLSSAMTVDLQATVADGRITSWSHELWSQGHTARPGYAGNPGLLAGAHLADPVPLPPATDPPAAGGGGSTRNAVPGYAVGPRRILGHRKTDSPLRTSAMRALGAHLNVFAIESFVDELAAAAGADPVDFRVAHLDDPRAAHVVREAARLAGWGSAMPEDSGRGLGYARYKDRGAYCAVVADVEAGSELRVRRLVVVADLGRVVNPDGARNQLEGGATQATSWTLKERVRMDRRRLLSGDWELYPILRFSEAPEVVVHLVDSDQPPLGAGEAAQGPTSAAIANAVHHALGVRVRDLPLTAEAVVRAIENTE</sequence>
<comment type="caution">
    <text evidence="3">The sequence shown here is derived from an EMBL/GenBank/DDBJ whole genome shotgun (WGS) entry which is preliminary data.</text>
</comment>
<dbReference type="SUPFAM" id="SSF56003">
    <property type="entry name" value="Molybdenum cofactor-binding domain"/>
    <property type="match status" value="2"/>
</dbReference>
<dbReference type="Proteomes" id="UP001597351">
    <property type="component" value="Unassembled WGS sequence"/>
</dbReference>
<feature type="region of interest" description="Disordered" evidence="1">
    <location>
        <begin position="231"/>
        <end position="259"/>
    </location>
</feature>
<accession>A0ABW4TMJ1</accession>
<dbReference type="InterPro" id="IPR012368">
    <property type="entry name" value="OxRdtase_Mopterin-bd_su_IorB"/>
</dbReference>
<evidence type="ECO:0000259" key="2">
    <source>
        <dbReference type="SMART" id="SM01008"/>
    </source>
</evidence>
<dbReference type="Pfam" id="PF20256">
    <property type="entry name" value="MoCoBD_2"/>
    <property type="match status" value="2"/>
</dbReference>
<feature type="domain" description="Aldehyde oxidase/xanthine dehydrogenase a/b hammerhead" evidence="2">
    <location>
        <begin position="147"/>
        <end position="224"/>
    </location>
</feature>
<dbReference type="SMART" id="SM01008">
    <property type="entry name" value="Ald_Xan_dh_C"/>
    <property type="match status" value="1"/>
</dbReference>
<organism evidence="3 4">
    <name type="scientific">Nocardioides aestuarii</name>
    <dbReference type="NCBI Taxonomy" id="252231"/>
    <lineage>
        <taxon>Bacteria</taxon>
        <taxon>Bacillati</taxon>
        <taxon>Actinomycetota</taxon>
        <taxon>Actinomycetes</taxon>
        <taxon>Propionibacteriales</taxon>
        <taxon>Nocardioidaceae</taxon>
        <taxon>Nocardioides</taxon>
    </lineage>
</organism>
<keyword evidence="4" id="KW-1185">Reference proteome</keyword>
<dbReference type="PIRSF" id="PIRSF036389">
    <property type="entry name" value="IOR_B"/>
    <property type="match status" value="1"/>
</dbReference>
<dbReference type="InterPro" id="IPR052516">
    <property type="entry name" value="N-heterocyclic_Hydroxylase"/>
</dbReference>
<dbReference type="InterPro" id="IPR000674">
    <property type="entry name" value="Ald_Oxase/Xan_DH_a/b"/>
</dbReference>
<dbReference type="RefSeq" id="WP_343917066.1">
    <property type="nucleotide sequence ID" value="NZ_BAAAJT010000002.1"/>
</dbReference>
<dbReference type="Gene3D" id="3.30.365.10">
    <property type="entry name" value="Aldehyde oxidase/xanthine dehydrogenase, molybdopterin binding domain"/>
    <property type="match status" value="4"/>
</dbReference>
<evidence type="ECO:0000256" key="1">
    <source>
        <dbReference type="SAM" id="MobiDB-lite"/>
    </source>
</evidence>
<feature type="region of interest" description="Disordered" evidence="1">
    <location>
        <begin position="422"/>
        <end position="441"/>
    </location>
</feature>
<reference evidence="4" key="1">
    <citation type="journal article" date="2019" name="Int. J. Syst. Evol. Microbiol.">
        <title>The Global Catalogue of Microorganisms (GCM) 10K type strain sequencing project: providing services to taxonomists for standard genome sequencing and annotation.</title>
        <authorList>
            <consortium name="The Broad Institute Genomics Platform"/>
            <consortium name="The Broad Institute Genome Sequencing Center for Infectious Disease"/>
            <person name="Wu L."/>
            <person name="Ma J."/>
        </authorList>
    </citation>
    <scope>NUCLEOTIDE SEQUENCE [LARGE SCALE GENOMIC DNA]</scope>
    <source>
        <strain evidence="4">CGMCC 1.12477</strain>
    </source>
</reference>
<name>A0ABW4TMJ1_9ACTN</name>
<dbReference type="Gene3D" id="3.90.1170.50">
    <property type="entry name" value="Aldehyde oxidase/xanthine dehydrogenase, a/b hammerhead"/>
    <property type="match status" value="1"/>
</dbReference>
<protein>
    <submittedName>
        <fullName evidence="3">Xanthine dehydrogenase family protein molybdopterin-binding subunit</fullName>
    </submittedName>
</protein>
<dbReference type="InterPro" id="IPR037165">
    <property type="entry name" value="AldOxase/xan_DH_Mopterin-bd_sf"/>
</dbReference>
<evidence type="ECO:0000313" key="3">
    <source>
        <dbReference type="EMBL" id="MFD1946684.1"/>
    </source>
</evidence>
<dbReference type="PANTHER" id="PTHR47495:SF1">
    <property type="entry name" value="BLL3820 PROTEIN"/>
    <property type="match status" value="1"/>
</dbReference>
<dbReference type="InterPro" id="IPR046867">
    <property type="entry name" value="AldOxase/xan_DH_MoCoBD2"/>
</dbReference>
<dbReference type="Pfam" id="PF02738">
    <property type="entry name" value="MoCoBD_1"/>
    <property type="match status" value="1"/>
</dbReference>
<proteinExistence type="predicted"/>
<gene>
    <name evidence="3" type="ORF">ACFSDE_07770</name>
</gene>
<dbReference type="PANTHER" id="PTHR47495">
    <property type="entry name" value="ALDEHYDE DEHYDROGENASE"/>
    <property type="match status" value="1"/>
</dbReference>